<evidence type="ECO:0000256" key="1">
    <source>
        <dbReference type="SAM" id="MobiDB-lite"/>
    </source>
</evidence>
<dbReference type="EMBL" id="CH477317">
    <property type="protein sequence ID" value="EAT43735.1"/>
    <property type="molecule type" value="Genomic_DNA"/>
</dbReference>
<feature type="region of interest" description="Disordered" evidence="1">
    <location>
        <begin position="611"/>
        <end position="645"/>
    </location>
</feature>
<dbReference type="VEuPathDB" id="VectorBase:AAEL027153"/>
<feature type="compositionally biased region" description="Basic residues" evidence="1">
    <location>
        <begin position="698"/>
        <end position="712"/>
    </location>
</feature>
<gene>
    <name evidence="2" type="ORF">AaeL_AAEL004831</name>
</gene>
<accession>Q0IFH9</accession>
<feature type="compositionally biased region" description="Polar residues" evidence="1">
    <location>
        <begin position="834"/>
        <end position="844"/>
    </location>
</feature>
<evidence type="ECO:0000313" key="3">
    <source>
        <dbReference type="Proteomes" id="UP000682892"/>
    </source>
</evidence>
<organism evidence="2 3">
    <name type="scientific">Aedes aegypti</name>
    <name type="common">Yellowfever mosquito</name>
    <name type="synonym">Culex aegypti</name>
    <dbReference type="NCBI Taxonomy" id="7159"/>
    <lineage>
        <taxon>Eukaryota</taxon>
        <taxon>Metazoa</taxon>
        <taxon>Ecdysozoa</taxon>
        <taxon>Arthropoda</taxon>
        <taxon>Hexapoda</taxon>
        <taxon>Insecta</taxon>
        <taxon>Pterygota</taxon>
        <taxon>Neoptera</taxon>
        <taxon>Endopterygota</taxon>
        <taxon>Diptera</taxon>
        <taxon>Nematocera</taxon>
        <taxon>Culicoidea</taxon>
        <taxon>Culicidae</taxon>
        <taxon>Culicinae</taxon>
        <taxon>Aedini</taxon>
        <taxon>Aedes</taxon>
        <taxon>Stegomyia</taxon>
    </lineage>
</organism>
<evidence type="ECO:0000313" key="2">
    <source>
        <dbReference type="EMBL" id="EAT43735.1"/>
    </source>
</evidence>
<dbReference type="PaxDb" id="7159-AAEL004831-PA"/>
<dbReference type="Proteomes" id="UP000682892">
    <property type="component" value="Chromosome 2"/>
</dbReference>
<dbReference type="HOGENOM" id="CLU_282725_0_0_1"/>
<sequence length="1104" mass="124235">MKNIRNSLNCSDWAEFSETINSVLISNDSPNVDCSVLSWFSDAQSQSSSDTLPSPQVSPARADEDEGEIARLQNLNASKFMHYWDFLEGNDSDWEIKTEYDPREYTEERLVPTSDCVLGVEEQRSRSSSELYDNTLFSGEANITKRSAVMIKSLSRTMNYLLEQESLEMDVPKSPTNSLSSDTAFTLSSESELEIREQIDNIVQTLNITDSNEPRKGSESASAIIPIMIDYLKNDKQPVVDIRNPDQESEKIVNQMDLFIDQSWDSDQAVAPDPPVPSEEDSAISNQDDVEKPVDVKASDTPALESNRDSNRSVHTSITLEEDLRKSTEIEEQEECDKSQTVSMPREDHGKANPQECMDAANLQPHQSALEPVTNIGILTTQDIRQFVEEATAFILGQTVVAEDQTHDGSLDRTLIPNDDRDRVSQESIIFSSVISPTDPLGNEHLKWNDSSTSDSVATPCVVTATVPKAVVSIAGAAATPIKLDPITKNMRYNRSLDRKQEPIGVTSSARKTVHFKLTPPREPNEKISEVRPNITPCYRTQWSSKAESVDSDPYDVYHINDDGDTTFEKLFPVAPLDKNQTAATKDSNDSREALIQTLLMDQKKDFEVSSLSIKKSTSRKQRCNDSKRKPQKQPDKKLEQPKYELMGRPTIKEIIDEVIVEGLGEPLVVTDDSMDAHIQTLLEMTRKDFESPAQQTRNHRSKKRPKIKHQNKQSEYKLINKETLTEAMKEMLVTYKLKTTRIEQPNPTTDEKAVQTCVERVDKAVETPRKFPTGKSRKTTRKPKANVATMKNQLPEPDSGDKCDRDEGCRFKQTTLSQFVKDQREERPGGESTAPQPATSNYKQRADVIKKKEPYRVHVSYATTPSIHASPLSFSPTTDFESVSSSTSAMQHNSFFQRIDKLHLSPPDGFHSSETDEVAPSQRTGTTVRIGGSRYVCFIRKVPTKPAHSRTFDVGHLNDSEIYLEESLCNIQASLAEKIHHKTLRPLEKLYDIPDQISTDDIEKILMEDLDPCEDEDDDAEIDSGMDETIKPATINAIQYRHCSSAKGSQEPLRYSPGYSPIRFSETPIAECVDRMVFRSPIDSPARNKKIPQLRGNFVLEDF</sequence>
<name>Q0IFH9_AEDAE</name>
<dbReference type="AlphaFoldDB" id="Q0IFH9"/>
<feature type="compositionally biased region" description="Basic and acidic residues" evidence="1">
    <location>
        <begin position="623"/>
        <end position="643"/>
    </location>
</feature>
<protein>
    <submittedName>
        <fullName evidence="2">AAEL004831-PA</fullName>
    </submittedName>
</protein>
<feature type="region of interest" description="Disordered" evidence="1">
    <location>
        <begin position="769"/>
        <end position="845"/>
    </location>
</feature>
<reference evidence="2" key="2">
    <citation type="journal article" date="2007" name="Science">
        <title>Genome sequence of Aedes aegypti, a major arbovirus vector.</title>
        <authorList>
            <person name="Nene V."/>
            <person name="Wortman J.R."/>
            <person name="Lawson D."/>
            <person name="Haas B."/>
            <person name="Kodira C."/>
            <person name="Tu Z.J."/>
            <person name="Loftus B."/>
            <person name="Xi Z."/>
            <person name="Megy K."/>
            <person name="Grabherr M."/>
            <person name="Ren Q."/>
            <person name="Zdobnov E.M."/>
            <person name="Lobo N.F."/>
            <person name="Campbell K.S."/>
            <person name="Brown S.E."/>
            <person name="Bonaldo M.F."/>
            <person name="Zhu J."/>
            <person name="Sinkins S.P."/>
            <person name="Hogenkamp D.G."/>
            <person name="Amedeo P."/>
            <person name="Arensburger P."/>
            <person name="Atkinson P.W."/>
            <person name="Bidwell S."/>
            <person name="Biedler J."/>
            <person name="Birney E."/>
            <person name="Bruggner R.V."/>
            <person name="Costas J."/>
            <person name="Coy M.R."/>
            <person name="Crabtree J."/>
            <person name="Crawford M."/>
            <person name="Debruyn B."/>
            <person name="Decaprio D."/>
            <person name="Eiglmeier K."/>
            <person name="Eisenstadt E."/>
            <person name="El-Dorry H."/>
            <person name="Gelbart W.M."/>
            <person name="Gomes S.L."/>
            <person name="Hammond M."/>
            <person name="Hannick L.I."/>
            <person name="Hogan J.R."/>
            <person name="Holmes M.H."/>
            <person name="Jaffe D."/>
            <person name="Johnston J.S."/>
            <person name="Kennedy R.C."/>
            <person name="Koo H."/>
            <person name="Kravitz S."/>
            <person name="Kriventseva E.V."/>
            <person name="Kulp D."/>
            <person name="Labutti K."/>
            <person name="Lee E."/>
            <person name="Li S."/>
            <person name="Lovin D.D."/>
            <person name="Mao C."/>
            <person name="Mauceli E."/>
            <person name="Menck C.F."/>
            <person name="Miller J.R."/>
            <person name="Montgomery P."/>
            <person name="Mori A."/>
            <person name="Nascimento A.L."/>
            <person name="Naveira H.F."/>
            <person name="Nusbaum C."/>
            <person name="O'leary S."/>
            <person name="Orvis J."/>
            <person name="Pertea M."/>
            <person name="Quesneville H."/>
            <person name="Reidenbach K.R."/>
            <person name="Rogers Y.H."/>
            <person name="Roth C.W."/>
            <person name="Schneider J.R."/>
            <person name="Schatz M."/>
            <person name="Shumway M."/>
            <person name="Stanke M."/>
            <person name="Stinson E.O."/>
            <person name="Tubio J.M."/>
            <person name="Vanzee J.P."/>
            <person name="Verjovski-Almeida S."/>
            <person name="Werner D."/>
            <person name="White O."/>
            <person name="Wyder S."/>
            <person name="Zeng Q."/>
            <person name="Zhao Q."/>
            <person name="Zhao Y."/>
            <person name="Hill C.A."/>
            <person name="Raikhel A.S."/>
            <person name="Soares M.B."/>
            <person name="Knudson D.L."/>
            <person name="Lee N.H."/>
            <person name="Galagan J."/>
            <person name="Salzberg S.L."/>
            <person name="Paulsen I.T."/>
            <person name="Dimopoulos G."/>
            <person name="Collins F.H."/>
            <person name="Birren B."/>
            <person name="Fraser-Liggett C.M."/>
            <person name="Severson D.W."/>
        </authorList>
    </citation>
    <scope>NUCLEOTIDE SEQUENCE [LARGE SCALE GENOMIC DNA]</scope>
    <source>
        <strain evidence="2">Liverpool</strain>
    </source>
</reference>
<feature type="compositionally biased region" description="Basic residues" evidence="1">
    <location>
        <begin position="776"/>
        <end position="785"/>
    </location>
</feature>
<reference evidence="2" key="3">
    <citation type="submission" date="2012-09" db="EMBL/GenBank/DDBJ databases">
        <authorList>
            <consortium name="VectorBase"/>
        </authorList>
    </citation>
    <scope>NUCLEOTIDE SEQUENCE</scope>
    <source>
        <strain evidence="2">Liverpool</strain>
    </source>
</reference>
<feature type="region of interest" description="Disordered" evidence="1">
    <location>
        <begin position="686"/>
        <end position="713"/>
    </location>
</feature>
<feature type="region of interest" description="Disordered" evidence="1">
    <location>
        <begin position="45"/>
        <end position="67"/>
    </location>
</feature>
<proteinExistence type="predicted"/>
<feature type="compositionally biased region" description="Basic and acidic residues" evidence="1">
    <location>
        <begin position="289"/>
        <end position="298"/>
    </location>
</feature>
<feature type="compositionally biased region" description="Basic and acidic residues" evidence="1">
    <location>
        <begin position="800"/>
        <end position="811"/>
    </location>
</feature>
<feature type="region of interest" description="Disordered" evidence="1">
    <location>
        <begin position="266"/>
        <end position="351"/>
    </location>
</feature>
<reference evidence="2" key="1">
    <citation type="submission" date="2005-10" db="EMBL/GenBank/DDBJ databases">
        <authorList>
            <person name="Loftus B.J."/>
            <person name="Nene V.M."/>
            <person name="Hannick L.I."/>
            <person name="Bidwell S."/>
            <person name="Haas B."/>
            <person name="Amedeo P."/>
            <person name="Orvis J."/>
            <person name="Wortman J.R."/>
            <person name="White O.R."/>
            <person name="Salzberg S."/>
            <person name="Shumway M."/>
            <person name="Koo H."/>
            <person name="Zhao Y."/>
            <person name="Holmes M."/>
            <person name="Miller J."/>
            <person name="Schatz M."/>
            <person name="Pop M."/>
            <person name="Pai G."/>
            <person name="Utterback T."/>
            <person name="Rogers Y.-H."/>
            <person name="Kravitz S."/>
            <person name="Fraser C.M."/>
        </authorList>
    </citation>
    <scope>NUCLEOTIDE SEQUENCE</scope>
    <source>
        <strain evidence="2">Liverpool</strain>
    </source>
</reference>